<feature type="signal peptide" evidence="1">
    <location>
        <begin position="1"/>
        <end position="25"/>
    </location>
</feature>
<name>A0A8J2PSB1_9HEXA</name>
<sequence length="225" mass="25674">MRSSLYTTIILCKCLLLKKYPLVASVGAVNQLDVISKPERIPSGTMENAKQFSRTNGATFIDGEEVSLTDKLIQRVGPQGSSYHLLSTGKALYRRREVDTGRDVIVFPDPNFPPGDGHFVVLKRVITNYQLTQPRGPIYEGFYLVLGDGLHAYMSKWKKEEHIVLPGERIKKKKEQNDRRSMMHKTYNIEYSEVESSRMVKRFKRQKNGGFGLGNVNDTKIKYNI</sequence>
<gene>
    <name evidence="2" type="ORF">AFUS01_LOCUS35854</name>
</gene>
<keyword evidence="1" id="KW-0732">Signal</keyword>
<dbReference type="AlphaFoldDB" id="A0A8J2PSB1"/>
<comment type="caution">
    <text evidence="2">The sequence shown here is derived from an EMBL/GenBank/DDBJ whole genome shotgun (WGS) entry which is preliminary data.</text>
</comment>
<accession>A0A8J2PSB1</accession>
<evidence type="ECO:0000256" key="1">
    <source>
        <dbReference type="SAM" id="SignalP"/>
    </source>
</evidence>
<reference evidence="2" key="1">
    <citation type="submission" date="2021-06" db="EMBL/GenBank/DDBJ databases">
        <authorList>
            <person name="Hodson N. C."/>
            <person name="Mongue J. A."/>
            <person name="Jaron S. K."/>
        </authorList>
    </citation>
    <scope>NUCLEOTIDE SEQUENCE</scope>
</reference>
<feature type="chain" id="PRO_5035288443" evidence="1">
    <location>
        <begin position="26"/>
        <end position="225"/>
    </location>
</feature>
<organism evidence="2 3">
    <name type="scientific">Allacma fusca</name>
    <dbReference type="NCBI Taxonomy" id="39272"/>
    <lineage>
        <taxon>Eukaryota</taxon>
        <taxon>Metazoa</taxon>
        <taxon>Ecdysozoa</taxon>
        <taxon>Arthropoda</taxon>
        <taxon>Hexapoda</taxon>
        <taxon>Collembola</taxon>
        <taxon>Symphypleona</taxon>
        <taxon>Sminthuridae</taxon>
        <taxon>Allacma</taxon>
    </lineage>
</organism>
<keyword evidence="3" id="KW-1185">Reference proteome</keyword>
<evidence type="ECO:0000313" key="2">
    <source>
        <dbReference type="EMBL" id="CAG7825761.1"/>
    </source>
</evidence>
<dbReference type="EMBL" id="CAJVCH010537428">
    <property type="protein sequence ID" value="CAG7825761.1"/>
    <property type="molecule type" value="Genomic_DNA"/>
</dbReference>
<dbReference type="Proteomes" id="UP000708208">
    <property type="component" value="Unassembled WGS sequence"/>
</dbReference>
<protein>
    <submittedName>
        <fullName evidence="2">Uncharacterized protein</fullName>
    </submittedName>
</protein>
<evidence type="ECO:0000313" key="3">
    <source>
        <dbReference type="Proteomes" id="UP000708208"/>
    </source>
</evidence>
<proteinExistence type="predicted"/>